<gene>
    <name evidence="1" type="ORF">CH63R_03770</name>
</gene>
<sequence>MIVETHTAPESAMGAKRAFREPDTSVLTVRTSIIAMDGCIRSSAADHDAIRWFELFNNKPVYFASGDFTTDMNPSHLSDPCRCVSVSAHFFVMDSNGVLVDAA</sequence>
<evidence type="ECO:0000313" key="2">
    <source>
        <dbReference type="Proteomes" id="UP000092177"/>
    </source>
</evidence>
<dbReference type="AlphaFoldDB" id="A0A1B7YHY0"/>
<dbReference type="VEuPathDB" id="FungiDB:CH63R_03770"/>
<accession>A0A1B7YHY0</accession>
<protein>
    <submittedName>
        <fullName evidence="1">Uncharacterized protein</fullName>
    </submittedName>
</protein>
<dbReference type="RefSeq" id="XP_018159991.1">
    <property type="nucleotide sequence ID" value="XM_018298745.1"/>
</dbReference>
<comment type="caution">
    <text evidence="1">The sequence shown here is derived from an EMBL/GenBank/DDBJ whole genome shotgun (WGS) entry which is preliminary data.</text>
</comment>
<name>A0A1B7YHY0_COLHI</name>
<dbReference type="EMBL" id="LTAN01000003">
    <property type="protein sequence ID" value="OBR11474.1"/>
    <property type="molecule type" value="Genomic_DNA"/>
</dbReference>
<dbReference type="KEGG" id="chig:CH63R_03770"/>
<organism evidence="1 2">
    <name type="scientific">Colletotrichum higginsianum (strain IMI 349063)</name>
    <name type="common">Crucifer anthracnose fungus</name>
    <dbReference type="NCBI Taxonomy" id="759273"/>
    <lineage>
        <taxon>Eukaryota</taxon>
        <taxon>Fungi</taxon>
        <taxon>Dikarya</taxon>
        <taxon>Ascomycota</taxon>
        <taxon>Pezizomycotina</taxon>
        <taxon>Sordariomycetes</taxon>
        <taxon>Hypocreomycetidae</taxon>
        <taxon>Glomerellales</taxon>
        <taxon>Glomerellaceae</taxon>
        <taxon>Colletotrichum</taxon>
        <taxon>Colletotrichum destructivum species complex</taxon>
    </lineage>
</organism>
<keyword evidence="2" id="KW-1185">Reference proteome</keyword>
<reference evidence="2" key="1">
    <citation type="journal article" date="2017" name="BMC Genomics">
        <title>Gapless genome assembly of Colletotrichum higginsianum reveals chromosome structure and association of transposable elements with secondary metabolite gene clusters.</title>
        <authorList>
            <person name="Dallery J.-F."/>
            <person name="Lapalu N."/>
            <person name="Zampounis A."/>
            <person name="Pigne S."/>
            <person name="Luyten I."/>
            <person name="Amselem J."/>
            <person name="Wittenberg A.H.J."/>
            <person name="Zhou S."/>
            <person name="de Queiroz M.V."/>
            <person name="Robin G.P."/>
            <person name="Auger A."/>
            <person name="Hainaut M."/>
            <person name="Henrissat B."/>
            <person name="Kim K.-T."/>
            <person name="Lee Y.-H."/>
            <person name="Lespinet O."/>
            <person name="Schwartz D.C."/>
            <person name="Thon M.R."/>
            <person name="O'Connell R.J."/>
        </authorList>
    </citation>
    <scope>NUCLEOTIDE SEQUENCE [LARGE SCALE GENOMIC DNA]</scope>
    <source>
        <strain evidence="2">IMI 349063</strain>
    </source>
</reference>
<dbReference type="Proteomes" id="UP000092177">
    <property type="component" value="Chromosome 3"/>
</dbReference>
<proteinExistence type="predicted"/>
<dbReference type="GeneID" id="28862852"/>
<evidence type="ECO:0000313" key="1">
    <source>
        <dbReference type="EMBL" id="OBR11474.1"/>
    </source>
</evidence>